<organism evidence="3 4">
    <name type="scientific">Ruegeria sediminis</name>
    <dbReference type="NCBI Taxonomy" id="2583820"/>
    <lineage>
        <taxon>Bacteria</taxon>
        <taxon>Pseudomonadati</taxon>
        <taxon>Pseudomonadota</taxon>
        <taxon>Alphaproteobacteria</taxon>
        <taxon>Rhodobacterales</taxon>
        <taxon>Roseobacteraceae</taxon>
        <taxon>Ruegeria</taxon>
    </lineage>
</organism>
<name>A0ABY2WW08_9RHOB</name>
<dbReference type="Pfam" id="PF12680">
    <property type="entry name" value="SnoaL_2"/>
    <property type="match status" value="1"/>
</dbReference>
<evidence type="ECO:0000313" key="3">
    <source>
        <dbReference type="EMBL" id="TMV05713.1"/>
    </source>
</evidence>
<evidence type="ECO:0000256" key="1">
    <source>
        <dbReference type="SAM" id="MobiDB-lite"/>
    </source>
</evidence>
<gene>
    <name evidence="3" type="ORF">FGK63_16895</name>
</gene>
<protein>
    <submittedName>
        <fullName evidence="3">Nuclear transport factor 2 family protein</fullName>
    </submittedName>
</protein>
<dbReference type="InterPro" id="IPR032710">
    <property type="entry name" value="NTF2-like_dom_sf"/>
</dbReference>
<dbReference type="EMBL" id="VCPD01000006">
    <property type="protein sequence ID" value="TMV05713.1"/>
    <property type="molecule type" value="Genomic_DNA"/>
</dbReference>
<keyword evidence="4" id="KW-1185">Reference proteome</keyword>
<feature type="region of interest" description="Disordered" evidence="1">
    <location>
        <begin position="1"/>
        <end position="81"/>
    </location>
</feature>
<reference evidence="3 4" key="1">
    <citation type="submission" date="2019-05" db="EMBL/GenBank/DDBJ databases">
        <title>Ruegeria sp. nov., isolated from tidal flat.</title>
        <authorList>
            <person name="Kim W."/>
        </authorList>
    </citation>
    <scope>NUCLEOTIDE SEQUENCE [LARGE SCALE GENOMIC DNA]</scope>
    <source>
        <strain evidence="3 4">CAU 1488</strain>
    </source>
</reference>
<proteinExistence type="predicted"/>
<dbReference type="SUPFAM" id="SSF54427">
    <property type="entry name" value="NTF2-like"/>
    <property type="match status" value="1"/>
</dbReference>
<dbReference type="InterPro" id="IPR037401">
    <property type="entry name" value="SnoaL-like"/>
</dbReference>
<accession>A0ABY2WW08</accession>
<feature type="compositionally biased region" description="Low complexity" evidence="1">
    <location>
        <begin position="44"/>
        <end position="54"/>
    </location>
</feature>
<feature type="domain" description="SnoaL-like" evidence="2">
    <location>
        <begin position="144"/>
        <end position="242"/>
    </location>
</feature>
<dbReference type="Proteomes" id="UP001193035">
    <property type="component" value="Unassembled WGS sequence"/>
</dbReference>
<comment type="caution">
    <text evidence="3">The sequence shown here is derived from an EMBL/GenBank/DDBJ whole genome shotgun (WGS) entry which is preliminary data.</text>
</comment>
<sequence>MWRVSATRKSPTERGKRWQGPMADTEKKSGASRKRKARTPQEPGARAGAVRVVANPASQTVEDIPRQAPEQPKAPPVQTPRIVDAPRGLVTEQIRPAQKASNEPRLSNGYKIRENRAYQRTEKIARKPLANRADDEIGYKQLFTRFEAAFTAGDISALRACLSPAFTWKLPNGQVVYGREAALEEMERRFAMQNGPRFSASVWRFEGTTVLQTYEVEYMGSDGRWRQSRGFDLYEIGDGLITLKDAYWKMIP</sequence>
<evidence type="ECO:0000313" key="4">
    <source>
        <dbReference type="Proteomes" id="UP001193035"/>
    </source>
</evidence>
<evidence type="ECO:0000259" key="2">
    <source>
        <dbReference type="Pfam" id="PF12680"/>
    </source>
</evidence>
<dbReference type="Gene3D" id="3.10.450.50">
    <property type="match status" value="1"/>
</dbReference>